<dbReference type="Proteomes" id="UP001154114">
    <property type="component" value="Chromosome 25"/>
</dbReference>
<name>A0A9P0FWC5_CHRIL</name>
<proteinExistence type="predicted"/>
<dbReference type="EMBL" id="LR824028">
    <property type="protein sequence ID" value="CAH0598155.1"/>
    <property type="molecule type" value="Genomic_DNA"/>
</dbReference>
<dbReference type="AlphaFoldDB" id="A0A9P0FWC5"/>
<reference evidence="1" key="1">
    <citation type="submission" date="2021-12" db="EMBL/GenBank/DDBJ databases">
        <authorList>
            <person name="King R."/>
        </authorList>
    </citation>
    <scope>NUCLEOTIDE SEQUENCE</scope>
</reference>
<sequence length="94" mass="10550">MFCVAGQILVAECTHRSLETSSTHDVQGSGSNLVVEQLHFDYACFEQSNNLSKFCRCGIHIFLYAFSRDVFTLTLGMQRIKNPKKNQRPPAPLG</sequence>
<protein>
    <submittedName>
        <fullName evidence="1">Uncharacterized protein</fullName>
    </submittedName>
</protein>
<keyword evidence="2" id="KW-1185">Reference proteome</keyword>
<organism evidence="1 2">
    <name type="scientific">Chrysodeixis includens</name>
    <name type="common">Soybean looper</name>
    <name type="synonym">Pseudoplusia includens</name>
    <dbReference type="NCBI Taxonomy" id="689277"/>
    <lineage>
        <taxon>Eukaryota</taxon>
        <taxon>Metazoa</taxon>
        <taxon>Ecdysozoa</taxon>
        <taxon>Arthropoda</taxon>
        <taxon>Hexapoda</taxon>
        <taxon>Insecta</taxon>
        <taxon>Pterygota</taxon>
        <taxon>Neoptera</taxon>
        <taxon>Endopterygota</taxon>
        <taxon>Lepidoptera</taxon>
        <taxon>Glossata</taxon>
        <taxon>Ditrysia</taxon>
        <taxon>Noctuoidea</taxon>
        <taxon>Noctuidae</taxon>
        <taxon>Plusiinae</taxon>
        <taxon>Chrysodeixis</taxon>
    </lineage>
</organism>
<evidence type="ECO:0000313" key="1">
    <source>
        <dbReference type="EMBL" id="CAH0598155.1"/>
    </source>
</evidence>
<evidence type="ECO:0000313" key="2">
    <source>
        <dbReference type="Proteomes" id="UP001154114"/>
    </source>
</evidence>
<gene>
    <name evidence="1" type="ORF">CINC_LOCUS8006</name>
</gene>
<accession>A0A9P0FWC5</accession>